<proteinExistence type="predicted"/>
<gene>
    <name evidence="1" type="ORF">BO71DRAFT_439197</name>
</gene>
<evidence type="ECO:0000313" key="1">
    <source>
        <dbReference type="EMBL" id="PYH96934.1"/>
    </source>
</evidence>
<evidence type="ECO:0000313" key="2">
    <source>
        <dbReference type="Proteomes" id="UP000247810"/>
    </source>
</evidence>
<name>A0A319DJ39_9EURO</name>
<dbReference type="OrthoDB" id="4368437at2759"/>
<accession>A0A319DJ39</accession>
<sequence>MVGRLTGLALTCTGSPARCYEARTVIFMHPVRSPRACYWGFSLVHCTQWDAGEGTDDMEGLCSYGCGYGFCPIQNYTCTATGPLNVPPAANTSLYGFTLDPIQIAAYVISHVSETTAPPRSVRRMSEMATEGAQVAQMTTLIVSSFASLSSELSSLEDFCLNYYALGILANMLNTTMTNYTNILSSHGGKFTEYQKYIREEVLDVLTAYMDPRRCPFEVEQLYNGYDIHYDPINATAFWTNLSATTGDVGSSCGVGTGQTCQPDKGILKGYPLPADTITVTNPQTIIEDARPGIQNLTETIMLTQILAATGAYGGSMTNVLLIISTVVFTLAQAVANMDMVVEVADKASEEEKKAMIEEIIFGVLMVVPFLGEIRLISDSLEQLADMMSLIGDVGALGSTIYGVATDPDSAILDIFEIALMGSCRDPDEFEEAANARRGLTDDEISSLGSDWKSWSDDLSDVMSSAVEFGLITLRSAVSCPHKLFQASSEKRHVLQFDPFYFITDTLTTKLDSKYKI</sequence>
<dbReference type="Proteomes" id="UP000247810">
    <property type="component" value="Unassembled WGS sequence"/>
</dbReference>
<dbReference type="VEuPathDB" id="FungiDB:BO71DRAFT_439197"/>
<protein>
    <submittedName>
        <fullName evidence="1">Uncharacterized protein</fullName>
    </submittedName>
</protein>
<dbReference type="EMBL" id="KZ825831">
    <property type="protein sequence ID" value="PYH96934.1"/>
    <property type="molecule type" value="Genomic_DNA"/>
</dbReference>
<organism evidence="1 2">
    <name type="scientific">Aspergillus ellipticus CBS 707.79</name>
    <dbReference type="NCBI Taxonomy" id="1448320"/>
    <lineage>
        <taxon>Eukaryota</taxon>
        <taxon>Fungi</taxon>
        <taxon>Dikarya</taxon>
        <taxon>Ascomycota</taxon>
        <taxon>Pezizomycotina</taxon>
        <taxon>Eurotiomycetes</taxon>
        <taxon>Eurotiomycetidae</taxon>
        <taxon>Eurotiales</taxon>
        <taxon>Aspergillaceae</taxon>
        <taxon>Aspergillus</taxon>
        <taxon>Aspergillus subgen. Circumdati</taxon>
    </lineage>
</organism>
<keyword evidence="2" id="KW-1185">Reference proteome</keyword>
<dbReference type="STRING" id="1448320.A0A319DJ39"/>
<reference evidence="1 2" key="1">
    <citation type="submission" date="2018-02" db="EMBL/GenBank/DDBJ databases">
        <title>The genomes of Aspergillus section Nigri reveals drivers in fungal speciation.</title>
        <authorList>
            <consortium name="DOE Joint Genome Institute"/>
            <person name="Vesth T.C."/>
            <person name="Nybo J."/>
            <person name="Theobald S."/>
            <person name="Brandl J."/>
            <person name="Frisvad J.C."/>
            <person name="Nielsen K.F."/>
            <person name="Lyhne E.K."/>
            <person name="Kogle M.E."/>
            <person name="Kuo A."/>
            <person name="Riley R."/>
            <person name="Clum A."/>
            <person name="Nolan M."/>
            <person name="Lipzen A."/>
            <person name="Salamov A."/>
            <person name="Henrissat B."/>
            <person name="Wiebenga A."/>
            <person name="De vries R.P."/>
            <person name="Grigoriev I.V."/>
            <person name="Mortensen U.H."/>
            <person name="Andersen M.R."/>
            <person name="Baker S.E."/>
        </authorList>
    </citation>
    <scope>NUCLEOTIDE SEQUENCE [LARGE SCALE GENOMIC DNA]</scope>
    <source>
        <strain evidence="1 2">CBS 707.79</strain>
    </source>
</reference>
<dbReference type="AlphaFoldDB" id="A0A319DJ39"/>